<reference evidence="1" key="1">
    <citation type="journal article" date="2009" name="PLoS Genet.">
        <title>Sequencing, mapping, and analysis of 27,455 maize full-length cDNAs.</title>
        <authorList>
            <person name="Soderlund C."/>
            <person name="Descour A."/>
            <person name="Kudrna D."/>
            <person name="Bomhoff M."/>
            <person name="Boyd L."/>
            <person name="Currie J."/>
            <person name="Angelova A."/>
            <person name="Collura K."/>
            <person name="Wissotski M."/>
            <person name="Ashley E."/>
            <person name="Morrow D."/>
            <person name="Fernandes J."/>
            <person name="Walbot V."/>
            <person name="Yu Y."/>
        </authorList>
    </citation>
    <scope>NUCLEOTIDE SEQUENCE</scope>
    <source>
        <strain evidence="1">B73</strain>
    </source>
</reference>
<protein>
    <submittedName>
        <fullName evidence="1">Uncharacterized protein</fullName>
    </submittedName>
</protein>
<dbReference type="EMBL" id="BT087141">
    <property type="protein sequence ID" value="ACR37494.1"/>
    <property type="molecule type" value="mRNA"/>
</dbReference>
<reference evidence="1" key="2">
    <citation type="submission" date="2012-06" db="EMBL/GenBank/DDBJ databases">
        <authorList>
            <person name="Yu Y."/>
            <person name="Currie J."/>
            <person name="Lomeli R."/>
            <person name="Angelova A."/>
            <person name="Collura K."/>
            <person name="Wissotski M."/>
            <person name="Campos D."/>
            <person name="Kudrna D."/>
            <person name="Golser W."/>
            <person name="Ashely E."/>
            <person name="Descour A."/>
            <person name="Fernandes J."/>
            <person name="Soderlund C."/>
            <person name="Walbot V."/>
        </authorList>
    </citation>
    <scope>NUCLEOTIDE SEQUENCE</scope>
    <source>
        <strain evidence="1">B73</strain>
    </source>
</reference>
<sequence>MISQCQLKITISEYSYDHHILLAHISKKSLHCSMNISSGSGQGSDVLLCVKETHFLELS</sequence>
<proteinExistence type="evidence at transcript level"/>
<accession>C4J8J4</accession>
<evidence type="ECO:0000313" key="1">
    <source>
        <dbReference type="EMBL" id="ACR37494.1"/>
    </source>
</evidence>
<organism evidence="1">
    <name type="scientific">Zea mays</name>
    <name type="common">Maize</name>
    <dbReference type="NCBI Taxonomy" id="4577"/>
    <lineage>
        <taxon>Eukaryota</taxon>
        <taxon>Viridiplantae</taxon>
        <taxon>Streptophyta</taxon>
        <taxon>Embryophyta</taxon>
        <taxon>Tracheophyta</taxon>
        <taxon>Spermatophyta</taxon>
        <taxon>Magnoliopsida</taxon>
        <taxon>Liliopsida</taxon>
        <taxon>Poales</taxon>
        <taxon>Poaceae</taxon>
        <taxon>PACMAD clade</taxon>
        <taxon>Panicoideae</taxon>
        <taxon>Andropogonodae</taxon>
        <taxon>Andropogoneae</taxon>
        <taxon>Tripsacinae</taxon>
        <taxon>Zea</taxon>
    </lineage>
</organism>
<dbReference type="AlphaFoldDB" id="C4J8J4"/>
<name>C4J8J4_MAIZE</name>